<feature type="compositionally biased region" description="Polar residues" evidence="1">
    <location>
        <begin position="663"/>
        <end position="720"/>
    </location>
</feature>
<accession>A0A8H5C1R4</accession>
<feature type="compositionally biased region" description="Basic and acidic residues" evidence="1">
    <location>
        <begin position="1006"/>
        <end position="1016"/>
    </location>
</feature>
<feature type="compositionally biased region" description="Basic and acidic residues" evidence="1">
    <location>
        <begin position="811"/>
        <end position="845"/>
    </location>
</feature>
<evidence type="ECO:0008006" key="5">
    <source>
        <dbReference type="Google" id="ProtNLM"/>
    </source>
</evidence>
<dbReference type="Pfam" id="PF07217">
    <property type="entry name" value="Het-C"/>
    <property type="match status" value="1"/>
</dbReference>
<feature type="compositionally biased region" description="Basic and acidic residues" evidence="1">
    <location>
        <begin position="1055"/>
        <end position="1071"/>
    </location>
</feature>
<feature type="compositionally biased region" description="Polar residues" evidence="1">
    <location>
        <begin position="759"/>
        <end position="774"/>
    </location>
</feature>
<dbReference type="InterPro" id="IPR010816">
    <property type="entry name" value="Het-C"/>
</dbReference>
<comment type="caution">
    <text evidence="3">The sequence shown here is derived from an EMBL/GenBank/DDBJ whole genome shotgun (WGS) entry which is preliminary data.</text>
</comment>
<evidence type="ECO:0000313" key="3">
    <source>
        <dbReference type="EMBL" id="KAF5332543.1"/>
    </source>
</evidence>
<dbReference type="InterPro" id="IPR052577">
    <property type="entry name" value="VWA7"/>
</dbReference>
<feature type="compositionally biased region" description="Basic and acidic residues" evidence="1">
    <location>
        <begin position="906"/>
        <end position="915"/>
    </location>
</feature>
<feature type="region of interest" description="Disordered" evidence="1">
    <location>
        <begin position="617"/>
        <end position="1081"/>
    </location>
</feature>
<feature type="region of interest" description="Disordered" evidence="1">
    <location>
        <begin position="564"/>
        <end position="588"/>
    </location>
</feature>
<keyword evidence="4" id="KW-1185">Reference proteome</keyword>
<dbReference type="Proteomes" id="UP000541558">
    <property type="component" value="Unassembled WGS sequence"/>
</dbReference>
<feature type="compositionally biased region" description="Low complexity" evidence="1">
    <location>
        <begin position="775"/>
        <end position="784"/>
    </location>
</feature>
<feature type="compositionally biased region" description="Basic and acidic residues" evidence="1">
    <location>
        <begin position="950"/>
        <end position="960"/>
    </location>
</feature>
<dbReference type="PANTHER" id="PTHR14905:SF7">
    <property type="entry name" value="VON WILLEBRAND FACTOR A DOMAIN-CONTAINING PROTEIN 7"/>
    <property type="match status" value="1"/>
</dbReference>
<evidence type="ECO:0000256" key="2">
    <source>
        <dbReference type="SAM" id="SignalP"/>
    </source>
</evidence>
<feature type="compositionally biased region" description="Gly residues" evidence="1">
    <location>
        <begin position="1026"/>
        <end position="1041"/>
    </location>
</feature>
<feature type="compositionally biased region" description="Gly residues" evidence="1">
    <location>
        <begin position="993"/>
        <end position="1005"/>
    </location>
</feature>
<feature type="chain" id="PRO_5034142890" description="Het-C-domain-containing protein" evidence="2">
    <location>
        <begin position="27"/>
        <end position="1081"/>
    </location>
</feature>
<dbReference type="PANTHER" id="PTHR14905">
    <property type="entry name" value="NG37"/>
    <property type="match status" value="1"/>
</dbReference>
<feature type="compositionally biased region" description="Basic residues" evidence="1">
    <location>
        <begin position="1072"/>
        <end position="1081"/>
    </location>
</feature>
<dbReference type="OrthoDB" id="2506204at2759"/>
<feature type="compositionally biased region" description="Gly residues" evidence="1">
    <location>
        <begin position="785"/>
        <end position="794"/>
    </location>
</feature>
<feature type="compositionally biased region" description="Basic and acidic residues" evidence="1">
    <location>
        <begin position="971"/>
        <end position="992"/>
    </location>
</feature>
<proteinExistence type="predicted"/>
<organism evidence="3 4">
    <name type="scientific">Ephemerocybe angulata</name>
    <dbReference type="NCBI Taxonomy" id="980116"/>
    <lineage>
        <taxon>Eukaryota</taxon>
        <taxon>Fungi</taxon>
        <taxon>Dikarya</taxon>
        <taxon>Basidiomycota</taxon>
        <taxon>Agaricomycotina</taxon>
        <taxon>Agaricomycetes</taxon>
        <taxon>Agaricomycetidae</taxon>
        <taxon>Agaricales</taxon>
        <taxon>Agaricineae</taxon>
        <taxon>Psathyrellaceae</taxon>
        <taxon>Ephemerocybe</taxon>
    </lineage>
</organism>
<keyword evidence="2" id="KW-0732">Signal</keyword>
<feature type="compositionally biased region" description="Gly residues" evidence="1">
    <location>
        <begin position="961"/>
        <end position="970"/>
    </location>
</feature>
<reference evidence="3 4" key="1">
    <citation type="journal article" date="2020" name="ISME J.">
        <title>Uncovering the hidden diversity of litter-decomposition mechanisms in mushroom-forming fungi.</title>
        <authorList>
            <person name="Floudas D."/>
            <person name="Bentzer J."/>
            <person name="Ahren D."/>
            <person name="Johansson T."/>
            <person name="Persson P."/>
            <person name="Tunlid A."/>
        </authorList>
    </citation>
    <scope>NUCLEOTIDE SEQUENCE [LARGE SCALE GENOMIC DNA]</scope>
    <source>
        <strain evidence="3 4">CBS 175.51</strain>
    </source>
</reference>
<dbReference type="AlphaFoldDB" id="A0A8H5C1R4"/>
<feature type="compositionally biased region" description="Basic and acidic residues" evidence="1">
    <location>
        <begin position="929"/>
        <end position="939"/>
    </location>
</feature>
<dbReference type="EMBL" id="JAACJK010000110">
    <property type="protein sequence ID" value="KAF5332543.1"/>
    <property type="molecule type" value="Genomic_DNA"/>
</dbReference>
<name>A0A8H5C1R4_9AGAR</name>
<evidence type="ECO:0000256" key="1">
    <source>
        <dbReference type="SAM" id="MobiDB-lite"/>
    </source>
</evidence>
<gene>
    <name evidence="3" type="ORF">D9611_005074</name>
</gene>
<protein>
    <recommendedName>
        <fullName evidence="5">Het-C-domain-containing protein</fullName>
    </recommendedName>
</protein>
<feature type="signal peptide" evidence="2">
    <location>
        <begin position="1"/>
        <end position="26"/>
    </location>
</feature>
<sequence>MGYNYSLTTTFLFVATICVLLPQASAFGAGDIPDFAYLNDKAFRHGDIENILETLAKTAGKASIGGSSLLGIAASVYKAAAGPSKFNKSDIKKVYFGNWLRDYSQAMDIAGLTKLSADTLVLIVSILGFMTFGFATEEFQVTADRLGVYLPVEHIDNPKGYAEKEGDARNFHPKLRPPVSQRELEIDPNTGMKKYMATENQGWDTSTAFIRRTLKACIESGRRANGQEGAELWEAYRLLGTGLHTLEDLLAHSNWCELALRKMGHNEVFCHVGDRVTVNTPNGQAPPLVTGTFGGADFLHSLLGEAGDKLSQASVTDLSNKMNEAQQSGNQADLGKIKTILSKLMGGGSNEESKLNEAEQMQQQAQGYNFNPDNVCPPEVKERLLALLKWHDDVMRQILKKIEMVPGLTTVLEEFSNALNAYIYTILAPYVTPILTQTTQVLNEGSKAVIDNHDQYEVFTNPNASDPSHSMLSKDHFGLILNEPAGKIAQLVVENSVGLIVEAWSNNENPDQVLNKILEAFHHPYYNTGQSQIQHKMYNEMTKWLGGLGADESRQVIQALTKASESVQNHKNKRLGSEDQNYDEPGYAGCSHGGSTKYSSGGKTSTGTLGGTPAYNAEAGYSKPSNTGNSGYGSSGRQDTNTSTYGSGGRQESHGPGGRQESAYGSTGRQENTYGSGGRQESTYGSGGRQESTHGSGGRQDTSYGSGGRQDNTYGSGRQETQSGYGGQQQSTYGSGRKEESQGYGGQQQQSTYGRQETHTSTTPGYGRQTETTTAGGYAPSYGGSQPGYGGGGKQQEAYGRTEHASGYGGGRRDDDDNKPSYGGGRREDDDKPAYGGGRRDDDSKPSYGGGYGGGQRRDDDNKPSYGGGGYGGQSRVDENKPSYGGGQSRVEDNKPSYGGGYGGGQRRDDDRDSKPTYGGSGGYGGGHGRKDSEDDKPKYGGGGYGGGHSKKDSEDDKPKYGGGGYGGGYGKKDSDDDKPKHRRNDSDDKPKYGGGGGYGGGGYGGKRDDSDDDKKKSHGGYAPAYGGGGEGYGQPEGGRSGYAPAYGGRNETFGAERMKISNDSDDEDKKRNKHHGGRGY</sequence>
<evidence type="ECO:0000313" key="4">
    <source>
        <dbReference type="Proteomes" id="UP000541558"/>
    </source>
</evidence>